<dbReference type="Gene3D" id="3.40.390.10">
    <property type="entry name" value="Collagenase (Catalytic Domain)"/>
    <property type="match status" value="1"/>
</dbReference>
<dbReference type="Pfam" id="PF17963">
    <property type="entry name" value="Big_9"/>
    <property type="match status" value="1"/>
</dbReference>
<dbReference type="RefSeq" id="WP_065790676.1">
    <property type="nucleotide sequence ID" value="NZ_MAUJ01000003.1"/>
</dbReference>
<dbReference type="OrthoDB" id="5242130at2"/>
<organism evidence="1 2">
    <name type="scientific">Pseudoalteromonas luteoviolacea</name>
    <dbReference type="NCBI Taxonomy" id="43657"/>
    <lineage>
        <taxon>Bacteria</taxon>
        <taxon>Pseudomonadati</taxon>
        <taxon>Pseudomonadota</taxon>
        <taxon>Gammaproteobacteria</taxon>
        <taxon>Alteromonadales</taxon>
        <taxon>Pseudoalteromonadaceae</taxon>
        <taxon>Pseudoalteromonas</taxon>
    </lineage>
</organism>
<dbReference type="Proteomes" id="UP000093366">
    <property type="component" value="Unassembled WGS sequence"/>
</dbReference>
<proteinExistence type="predicted"/>
<dbReference type="EMBL" id="MAUJ01000003">
    <property type="protein sequence ID" value="OCQ21308.1"/>
    <property type="molecule type" value="Genomic_DNA"/>
</dbReference>
<evidence type="ECO:0000313" key="1">
    <source>
        <dbReference type="EMBL" id="OCQ21308.1"/>
    </source>
</evidence>
<protein>
    <recommendedName>
        <fullName evidence="3">Peptidase M12B domain-containing protein</fullName>
    </recommendedName>
</protein>
<comment type="caution">
    <text evidence="1">The sequence shown here is derived from an EMBL/GenBank/DDBJ whole genome shotgun (WGS) entry which is preliminary data.</text>
</comment>
<dbReference type="InterPro" id="IPR024079">
    <property type="entry name" value="MetalloPept_cat_dom_sf"/>
</dbReference>
<dbReference type="Pfam" id="PF13583">
    <property type="entry name" value="Reprolysin_4"/>
    <property type="match status" value="1"/>
</dbReference>
<dbReference type="PANTHER" id="PTHR11905:SF159">
    <property type="entry name" value="ADAM METALLOPROTEASE"/>
    <property type="match status" value="1"/>
</dbReference>
<reference evidence="2" key="1">
    <citation type="submission" date="2016-07" db="EMBL/GenBank/DDBJ databases">
        <authorList>
            <person name="Florea S."/>
            <person name="Webb J.S."/>
            <person name="Jaromczyk J."/>
            <person name="Schardl C.L."/>
        </authorList>
    </citation>
    <scope>NUCLEOTIDE SEQUENCE [LARGE SCALE GENOMIC DNA]</scope>
    <source>
        <strain evidence="2">IPB1</strain>
    </source>
</reference>
<dbReference type="PANTHER" id="PTHR11905">
    <property type="entry name" value="ADAM A DISINTEGRIN AND METALLOPROTEASE DOMAIN"/>
    <property type="match status" value="1"/>
</dbReference>
<gene>
    <name evidence="1" type="ORF">A7985_11830</name>
</gene>
<evidence type="ECO:0000313" key="2">
    <source>
        <dbReference type="Proteomes" id="UP000093366"/>
    </source>
</evidence>
<dbReference type="AlphaFoldDB" id="A0A1C0TQS5"/>
<dbReference type="SUPFAM" id="SSF55486">
    <property type="entry name" value="Metalloproteases ('zincins'), catalytic domain"/>
    <property type="match status" value="1"/>
</dbReference>
<dbReference type="GO" id="GO:0008237">
    <property type="term" value="F:metallopeptidase activity"/>
    <property type="evidence" value="ECO:0007669"/>
    <property type="project" value="InterPro"/>
</dbReference>
<dbReference type="Gene3D" id="2.60.40.2810">
    <property type="match status" value="1"/>
</dbReference>
<dbReference type="InterPro" id="IPR013783">
    <property type="entry name" value="Ig-like_fold"/>
</dbReference>
<dbReference type="Gene3D" id="2.60.40.10">
    <property type="entry name" value="Immunoglobulins"/>
    <property type="match status" value="1"/>
</dbReference>
<accession>A0A1C0TQS5</accession>
<name>A0A1C0TQS5_9GAMM</name>
<evidence type="ECO:0008006" key="3">
    <source>
        <dbReference type="Google" id="ProtNLM"/>
    </source>
</evidence>
<sequence length="851" mass="90991">MIKSVAVFVVFCTVVFSAQSEEALWSFQHHKSAQISHSSSLRAQLNTERLVQQLSSQTIFIEIPNPQGTLQRFKLTAYSVMPSALQSRFPSIKTYLGEQVDDAGVKGVFDYSPNGFFGVYERAGRTIYIDPLTDTGEANQYQVYYKNALTRPLNEREHIFHKPIKHEALQAHRGVISSITPSFSTPFTDDIKYRLAITTTGEYGQFHGGTKTSVMAALVTLVNRINQVYLRDLSISFELVANNDDLIFLNPDTDPFVNDDTDIDDLSTVIDGAIGAEAYDIGHLVGTGGGGLAGFGVACSSAKAEGVTGNPQPINDAFYIDYVAHEIGHQLGADHTYNGLAGACAGNRVDASAFEPGSGSTIMAYTGICESQNLQTNSDPYFHVHSLEQMAAFTRQTGGSTCGTRTAKTNQAPVVNAGPDYTIPARTPFTLQGIATDNDGDALTFSWQQSDLGSATSGAQDDATDNGSGPLFRVFNPIENGERTFPKLSDILSGQTSYGEALPTTTRTLSFKLLVRDGAGNIADDLAVINVVGNQQGFSVIEPSVDTPWTLGEQLVTWNTAGTQNAPISCQQVDILLSLDGGASFPTIIADNVPNDGEQSVTLAQLVSSSQGKVKIECADNIFFAVSDGLISLSGSSEPIAPEITAQQTLAIPEDNSIVLAIDNFKYTGGLNAEMLTIQNGENYTFTGLEIRPDANFNGVLSVPLTATRGELTSGLFNAQITVTAVNDAPQATNDSFNIAQNSGNNLLNVLANDSDVDGDTLALGSISYQGNGNVFVSNNQISYSPAQNFIGSELLTYVVRDTNGAESTAQVTISVSIPQSNSDGSSGGFSYLLSLLMLLCMFEHRGRRRI</sequence>